<organism evidence="1 2">
    <name type="scientific">Pistacia atlantica</name>
    <dbReference type="NCBI Taxonomy" id="434234"/>
    <lineage>
        <taxon>Eukaryota</taxon>
        <taxon>Viridiplantae</taxon>
        <taxon>Streptophyta</taxon>
        <taxon>Embryophyta</taxon>
        <taxon>Tracheophyta</taxon>
        <taxon>Spermatophyta</taxon>
        <taxon>Magnoliopsida</taxon>
        <taxon>eudicotyledons</taxon>
        <taxon>Gunneridae</taxon>
        <taxon>Pentapetalae</taxon>
        <taxon>rosids</taxon>
        <taxon>malvids</taxon>
        <taxon>Sapindales</taxon>
        <taxon>Anacardiaceae</taxon>
        <taxon>Pistacia</taxon>
    </lineage>
</organism>
<evidence type="ECO:0000313" key="1">
    <source>
        <dbReference type="EMBL" id="KAJ0082911.1"/>
    </source>
</evidence>
<gene>
    <name evidence="1" type="ORF">Patl1_11517</name>
</gene>
<dbReference type="EMBL" id="CM047908">
    <property type="protein sequence ID" value="KAJ0082911.1"/>
    <property type="molecule type" value="Genomic_DNA"/>
</dbReference>
<accession>A0ACC1A921</accession>
<protein>
    <submittedName>
        <fullName evidence="1">Uncharacterized protein</fullName>
    </submittedName>
</protein>
<name>A0ACC1A921_9ROSI</name>
<comment type="caution">
    <text evidence="1">The sequence shown here is derived from an EMBL/GenBank/DDBJ whole genome shotgun (WGS) entry which is preliminary data.</text>
</comment>
<keyword evidence="2" id="KW-1185">Reference proteome</keyword>
<proteinExistence type="predicted"/>
<dbReference type="Proteomes" id="UP001164250">
    <property type="component" value="Chromosome 12"/>
</dbReference>
<evidence type="ECO:0000313" key="2">
    <source>
        <dbReference type="Proteomes" id="UP001164250"/>
    </source>
</evidence>
<sequence length="330" mass="36413">MTSSQSQICNRRLGLRPLDILTIKLKGMGMDMEKCVPGQYSLLCPACNGGDSEEKSLSVYISPDGVTAIWVCCRAKCEWKGCTSAFGDSTSSHSSLNQTAQKKTIREISEEGLRLGPLCDQVEGEMDKLSMEEVAFVIVSVVLMEHPAQVSTKDLPPEDKASCIILATDGDLPGQALAEELARRLGKERCWRVKWPKSYEVNHFKDANEEKRDTEKWSFGLNEKIKEAAEIIIVEGEIDKLAIEAVGFLNCVSVPCGVPQKVSAKALPQQEKDTGYQYIWYCKEHLDKDSCIILVTEGDIPGQALAEELARHLGKQRSPKFIAFALIGGI</sequence>
<reference evidence="2" key="1">
    <citation type="journal article" date="2023" name="G3 (Bethesda)">
        <title>Genome assembly and association tests identify interacting loci associated with vigor, precocity, and sex in interspecific pistachio rootstocks.</title>
        <authorList>
            <person name="Palmer W."/>
            <person name="Jacygrad E."/>
            <person name="Sagayaradj S."/>
            <person name="Cavanaugh K."/>
            <person name="Han R."/>
            <person name="Bertier L."/>
            <person name="Beede B."/>
            <person name="Kafkas S."/>
            <person name="Golino D."/>
            <person name="Preece J."/>
            <person name="Michelmore R."/>
        </authorList>
    </citation>
    <scope>NUCLEOTIDE SEQUENCE [LARGE SCALE GENOMIC DNA]</scope>
</reference>